<dbReference type="PROSITE" id="PS00361">
    <property type="entry name" value="RIBOSOMAL_S10"/>
    <property type="match status" value="1"/>
</dbReference>
<protein>
    <recommendedName>
        <fullName evidence="4">Ribosomal protein S10 domain-containing protein</fullName>
    </recommendedName>
</protein>
<keyword evidence="3" id="KW-1185">Reference proteome</keyword>
<proteinExistence type="predicted"/>
<name>A0AAQ3MQQ6_VIGMU</name>
<dbReference type="AlphaFoldDB" id="A0AAQ3MQQ6"/>
<dbReference type="InterPro" id="IPR036838">
    <property type="entry name" value="Ribosomal_uS10_dom_sf"/>
</dbReference>
<dbReference type="Proteomes" id="UP001374535">
    <property type="component" value="Chromosome 9"/>
</dbReference>
<dbReference type="Gene3D" id="3.30.70.600">
    <property type="entry name" value="Ribosomal protein S10 domain"/>
    <property type="match status" value="1"/>
</dbReference>
<dbReference type="InterPro" id="IPR001848">
    <property type="entry name" value="Ribosomal_uS10"/>
</dbReference>
<evidence type="ECO:0008006" key="4">
    <source>
        <dbReference type="Google" id="ProtNLM"/>
    </source>
</evidence>
<dbReference type="GO" id="GO:0003723">
    <property type="term" value="F:RNA binding"/>
    <property type="evidence" value="ECO:0007669"/>
    <property type="project" value="InterPro"/>
</dbReference>
<gene>
    <name evidence="2" type="ORF">V8G54_028040</name>
</gene>
<dbReference type="InterPro" id="IPR018268">
    <property type="entry name" value="Ribosomal_uS10_CS"/>
</dbReference>
<sequence length="108" mass="11635">MTKPTTTTPNGYLTTMPSSVTSLTPSPLSTVIPNPARPSLSTLRPSSGEPPHLLQSLVRGAREKRLRVKGPVRVPTNVLHIVTRKSPCGEGIFPHFLAFVAAPLQLFL</sequence>
<dbReference type="GO" id="GO:0005840">
    <property type="term" value="C:ribosome"/>
    <property type="evidence" value="ECO:0007669"/>
    <property type="project" value="InterPro"/>
</dbReference>
<accession>A0AAQ3MQQ6</accession>
<evidence type="ECO:0000313" key="2">
    <source>
        <dbReference type="EMBL" id="WVY95889.1"/>
    </source>
</evidence>
<dbReference type="GO" id="GO:0003735">
    <property type="term" value="F:structural constituent of ribosome"/>
    <property type="evidence" value="ECO:0007669"/>
    <property type="project" value="InterPro"/>
</dbReference>
<feature type="region of interest" description="Disordered" evidence="1">
    <location>
        <begin position="1"/>
        <end position="28"/>
    </location>
</feature>
<evidence type="ECO:0000256" key="1">
    <source>
        <dbReference type="SAM" id="MobiDB-lite"/>
    </source>
</evidence>
<dbReference type="GO" id="GO:0006412">
    <property type="term" value="P:translation"/>
    <property type="evidence" value="ECO:0007669"/>
    <property type="project" value="InterPro"/>
</dbReference>
<dbReference type="PANTHER" id="PTHR11700">
    <property type="entry name" value="30S RIBOSOMAL PROTEIN S10 FAMILY MEMBER"/>
    <property type="match status" value="1"/>
</dbReference>
<evidence type="ECO:0000313" key="3">
    <source>
        <dbReference type="Proteomes" id="UP001374535"/>
    </source>
</evidence>
<dbReference type="SUPFAM" id="SSF54999">
    <property type="entry name" value="Ribosomal protein S10"/>
    <property type="match status" value="1"/>
</dbReference>
<dbReference type="EMBL" id="CP144692">
    <property type="protein sequence ID" value="WVY95889.1"/>
    <property type="molecule type" value="Genomic_DNA"/>
</dbReference>
<reference evidence="2 3" key="1">
    <citation type="journal article" date="2023" name="Life. Sci Alliance">
        <title>Evolutionary insights into 3D genome organization and epigenetic landscape of Vigna mungo.</title>
        <authorList>
            <person name="Junaid A."/>
            <person name="Singh B."/>
            <person name="Bhatia S."/>
        </authorList>
    </citation>
    <scope>NUCLEOTIDE SEQUENCE [LARGE SCALE GENOMIC DNA]</scope>
    <source>
        <strain evidence="2">Urdbean</strain>
    </source>
</reference>
<organism evidence="2 3">
    <name type="scientific">Vigna mungo</name>
    <name type="common">Black gram</name>
    <name type="synonym">Phaseolus mungo</name>
    <dbReference type="NCBI Taxonomy" id="3915"/>
    <lineage>
        <taxon>Eukaryota</taxon>
        <taxon>Viridiplantae</taxon>
        <taxon>Streptophyta</taxon>
        <taxon>Embryophyta</taxon>
        <taxon>Tracheophyta</taxon>
        <taxon>Spermatophyta</taxon>
        <taxon>Magnoliopsida</taxon>
        <taxon>eudicotyledons</taxon>
        <taxon>Gunneridae</taxon>
        <taxon>Pentapetalae</taxon>
        <taxon>rosids</taxon>
        <taxon>fabids</taxon>
        <taxon>Fabales</taxon>
        <taxon>Fabaceae</taxon>
        <taxon>Papilionoideae</taxon>
        <taxon>50 kb inversion clade</taxon>
        <taxon>NPAAA clade</taxon>
        <taxon>indigoferoid/millettioid clade</taxon>
        <taxon>Phaseoleae</taxon>
        <taxon>Vigna</taxon>
    </lineage>
</organism>